<evidence type="ECO:0000256" key="1">
    <source>
        <dbReference type="SAM" id="MobiDB-lite"/>
    </source>
</evidence>
<keyword evidence="2" id="KW-0732">Signal</keyword>
<accession>A0A6G1DAU8</accession>
<evidence type="ECO:0000256" key="2">
    <source>
        <dbReference type="SAM" id="SignalP"/>
    </source>
</evidence>
<organism evidence="3 4">
    <name type="scientific">Oryza meyeriana var. granulata</name>
    <dbReference type="NCBI Taxonomy" id="110450"/>
    <lineage>
        <taxon>Eukaryota</taxon>
        <taxon>Viridiplantae</taxon>
        <taxon>Streptophyta</taxon>
        <taxon>Embryophyta</taxon>
        <taxon>Tracheophyta</taxon>
        <taxon>Spermatophyta</taxon>
        <taxon>Magnoliopsida</taxon>
        <taxon>Liliopsida</taxon>
        <taxon>Poales</taxon>
        <taxon>Poaceae</taxon>
        <taxon>BOP clade</taxon>
        <taxon>Oryzoideae</taxon>
        <taxon>Oryzeae</taxon>
        <taxon>Oryzinae</taxon>
        <taxon>Oryza</taxon>
        <taxon>Oryza meyeriana</taxon>
    </lineage>
</organism>
<protein>
    <submittedName>
        <fullName evidence="3">Uncharacterized protein</fullName>
    </submittedName>
</protein>
<feature type="signal peptide" evidence="2">
    <location>
        <begin position="1"/>
        <end position="43"/>
    </location>
</feature>
<proteinExistence type="predicted"/>
<dbReference type="Proteomes" id="UP000479710">
    <property type="component" value="Unassembled WGS sequence"/>
</dbReference>
<feature type="chain" id="PRO_5026183224" evidence="2">
    <location>
        <begin position="44"/>
        <end position="72"/>
    </location>
</feature>
<evidence type="ECO:0000313" key="3">
    <source>
        <dbReference type="EMBL" id="KAF0909546.1"/>
    </source>
</evidence>
<feature type="region of interest" description="Disordered" evidence="1">
    <location>
        <begin position="49"/>
        <end position="72"/>
    </location>
</feature>
<evidence type="ECO:0000313" key="4">
    <source>
        <dbReference type="Proteomes" id="UP000479710"/>
    </source>
</evidence>
<dbReference type="AlphaFoldDB" id="A0A6G1DAU8"/>
<name>A0A6G1DAU8_9ORYZ</name>
<dbReference type="EMBL" id="SPHZ02000007">
    <property type="protein sequence ID" value="KAF0909546.1"/>
    <property type="molecule type" value="Genomic_DNA"/>
</dbReference>
<gene>
    <name evidence="3" type="ORF">E2562_037183</name>
</gene>
<reference evidence="3 4" key="1">
    <citation type="submission" date="2019-11" db="EMBL/GenBank/DDBJ databases">
        <title>Whole genome sequence of Oryza granulata.</title>
        <authorList>
            <person name="Li W."/>
        </authorList>
    </citation>
    <scope>NUCLEOTIDE SEQUENCE [LARGE SCALE GENOMIC DNA]</scope>
    <source>
        <strain evidence="4">cv. Menghai</strain>
        <tissue evidence="3">Leaf</tissue>
    </source>
</reference>
<keyword evidence="4" id="KW-1185">Reference proteome</keyword>
<comment type="caution">
    <text evidence="3">The sequence shown here is derived from an EMBL/GenBank/DDBJ whole genome shotgun (WGS) entry which is preliminary data.</text>
</comment>
<sequence>MDQRVFTGSRRRVSVMSSPGISGAAALHLLTLLLLLTPPTLRAFDSAKDVSSGLTTPGKAPGWARPSWLTAQ</sequence>